<dbReference type="Proteomes" id="UP000887116">
    <property type="component" value="Unassembled WGS sequence"/>
</dbReference>
<dbReference type="OrthoDB" id="10619641at2759"/>
<evidence type="ECO:0000256" key="2">
    <source>
        <dbReference type="SAM" id="Phobius"/>
    </source>
</evidence>
<keyword evidence="4" id="KW-1185">Reference proteome</keyword>
<keyword evidence="2" id="KW-1133">Transmembrane helix</keyword>
<dbReference type="AlphaFoldDB" id="A0A8X6FJW4"/>
<feature type="region of interest" description="Disordered" evidence="1">
    <location>
        <begin position="198"/>
        <end position="219"/>
    </location>
</feature>
<keyword evidence="2" id="KW-0812">Transmembrane</keyword>
<organism evidence="3 4">
    <name type="scientific">Trichonephila clavata</name>
    <name type="common">Joro spider</name>
    <name type="synonym">Nephila clavata</name>
    <dbReference type="NCBI Taxonomy" id="2740835"/>
    <lineage>
        <taxon>Eukaryota</taxon>
        <taxon>Metazoa</taxon>
        <taxon>Ecdysozoa</taxon>
        <taxon>Arthropoda</taxon>
        <taxon>Chelicerata</taxon>
        <taxon>Arachnida</taxon>
        <taxon>Araneae</taxon>
        <taxon>Araneomorphae</taxon>
        <taxon>Entelegynae</taxon>
        <taxon>Araneoidea</taxon>
        <taxon>Nephilidae</taxon>
        <taxon>Trichonephila</taxon>
    </lineage>
</organism>
<gene>
    <name evidence="3" type="primary">WSTR_01570</name>
    <name evidence="3" type="ORF">TNCT_725011</name>
</gene>
<comment type="caution">
    <text evidence="3">The sequence shown here is derived from an EMBL/GenBank/DDBJ whole genome shotgun (WGS) entry which is preliminary data.</text>
</comment>
<name>A0A8X6FJW4_TRICU</name>
<feature type="region of interest" description="Disordered" evidence="1">
    <location>
        <begin position="139"/>
        <end position="164"/>
    </location>
</feature>
<reference evidence="3" key="1">
    <citation type="submission" date="2020-07" db="EMBL/GenBank/DDBJ databases">
        <title>Multicomponent nature underlies the extraordinary mechanical properties of spider dragline silk.</title>
        <authorList>
            <person name="Kono N."/>
            <person name="Nakamura H."/>
            <person name="Mori M."/>
            <person name="Yoshida Y."/>
            <person name="Ohtoshi R."/>
            <person name="Malay A.D."/>
            <person name="Moran D.A.P."/>
            <person name="Tomita M."/>
            <person name="Numata K."/>
            <person name="Arakawa K."/>
        </authorList>
    </citation>
    <scope>NUCLEOTIDE SEQUENCE</scope>
</reference>
<evidence type="ECO:0000256" key="1">
    <source>
        <dbReference type="SAM" id="MobiDB-lite"/>
    </source>
</evidence>
<evidence type="ECO:0000313" key="3">
    <source>
        <dbReference type="EMBL" id="GFQ82675.1"/>
    </source>
</evidence>
<feature type="transmembrane region" description="Helical" evidence="2">
    <location>
        <begin position="421"/>
        <end position="440"/>
    </location>
</feature>
<feature type="compositionally biased region" description="Low complexity" evidence="1">
    <location>
        <begin position="270"/>
        <end position="280"/>
    </location>
</feature>
<feature type="compositionally biased region" description="Basic and acidic residues" evidence="1">
    <location>
        <begin position="383"/>
        <end position="393"/>
    </location>
</feature>
<dbReference type="EMBL" id="BMAO01032504">
    <property type="protein sequence ID" value="GFQ82675.1"/>
    <property type="molecule type" value="Genomic_DNA"/>
</dbReference>
<evidence type="ECO:0000313" key="4">
    <source>
        <dbReference type="Proteomes" id="UP000887116"/>
    </source>
</evidence>
<feature type="compositionally biased region" description="Low complexity" evidence="1">
    <location>
        <begin position="290"/>
        <end position="309"/>
    </location>
</feature>
<sequence length="495" mass="54035">MHSPFKKPKSNDLPGKIKELIQSLSNEEDRKLFTNIYNKVTKKTHNHGSPKKNGDGTITKCIDSFKKGADPNILIQLEKLLREQEEYQKYYNYYTEKFLPALETEVMKLEVEPSVFNNEREQSQGSPTRRGKILEIISGITKRSNNKDHPSSTIQNQNGRRNNQIDRQDNATRLFKNKSFSSEVAIAASSGSSALERDSLAKGVSGKGTPGTYKILRSSGHNSASAFPTLEQSQLNGSFSQSCEDLENEDPSTTADAVEMPSDANTSKLSGGNDSDSGIDSPRKSEESSRSPVSSRRSSISSTEENNNSQKEDTGNQMQPEQTAEEEPQVQESGNSSDQRDQVKNGVSPGVVQVADTEIQREKNMNPDGQATQMTGSQAKDSMQPEEKKDRKNATTPVQKLPVNEKKDEDIPLKQPNNRNFHVVLVAGCALSTIGCIVAGVMTSGLVGAGLLAMAAVFAIAAVAELHSNFLSSKLTSISVEPHVNDKELTACSHL</sequence>
<keyword evidence="2" id="KW-0472">Membrane</keyword>
<feature type="region of interest" description="Disordered" evidence="1">
    <location>
        <begin position="237"/>
        <end position="403"/>
    </location>
</feature>
<proteinExistence type="predicted"/>
<feature type="compositionally biased region" description="Polar residues" evidence="1">
    <location>
        <begin position="367"/>
        <end position="381"/>
    </location>
</feature>
<accession>A0A8X6FJW4</accession>
<protein>
    <submittedName>
        <fullName evidence="3">Uncharacterized protein</fullName>
    </submittedName>
</protein>
<feature type="transmembrane region" description="Helical" evidence="2">
    <location>
        <begin position="446"/>
        <end position="464"/>
    </location>
</feature>